<dbReference type="GeneTree" id="ENSGT00940000177220"/>
<reference evidence="1" key="1">
    <citation type="journal article" date="2010" name="Science">
        <title>The genome of the Western clawed frog Xenopus tropicalis.</title>
        <authorList>
            <person name="Hellsten U."/>
            <person name="Harland R.M."/>
            <person name="Gilchrist M.J."/>
            <person name="Hendrix D."/>
            <person name="Jurka J."/>
            <person name="Kapitonov V."/>
            <person name="Ovcharenko I."/>
            <person name="Putnam N.H."/>
            <person name="Shu S."/>
            <person name="Taher L."/>
            <person name="Blitz I.L."/>
            <person name="Blumberg B."/>
            <person name="Dichmann D.S."/>
            <person name="Dubchak I."/>
            <person name="Amaya E."/>
            <person name="Detter J.C."/>
            <person name="Fletcher R."/>
            <person name="Gerhard D.S."/>
            <person name="Goodstein D."/>
            <person name="Graves T."/>
            <person name="Grigoriev I.V."/>
            <person name="Grimwood J."/>
            <person name="Kawashima T."/>
            <person name="Lindquist E."/>
            <person name="Lucas S.M."/>
            <person name="Mead P.E."/>
            <person name="Mitros T."/>
            <person name="Ogino H."/>
            <person name="Ohta Y."/>
            <person name="Poliakov A.V."/>
            <person name="Pollet N."/>
            <person name="Robert J."/>
            <person name="Salamov A."/>
            <person name="Sater A.K."/>
            <person name="Schmutz J."/>
            <person name="Terry A."/>
            <person name="Vize P.D."/>
            <person name="Warren W.C."/>
            <person name="Wells D."/>
            <person name="Wills A."/>
            <person name="Wilson R.K."/>
            <person name="Zimmerman L.B."/>
            <person name="Zorn A.M."/>
            <person name="Grainger R."/>
            <person name="Grammer T."/>
            <person name="Khokha M.K."/>
            <person name="Richardson P.M."/>
            <person name="Rokhsar D.S."/>
        </authorList>
    </citation>
    <scope>NUCLEOTIDE SEQUENCE [LARGE SCALE GENOMIC DNA]</scope>
    <source>
        <strain evidence="1">Nigerian</strain>
    </source>
</reference>
<sequence>GGQGKRSKLTASGGVNMGHFRANVAPHKFICRFMTREKSVANDSGNMTGLFIHVFTMSSDTPSLHFFTSCTAPVRALRRESLALLVSCFASFVKFSLCSRVTLKNVNGTMLIIKIRILKFLVKSSLRFSSMLFISCFTSSRLIMSSTRAAFRFTLA</sequence>
<protein>
    <submittedName>
        <fullName evidence="1">Uncharacterized protein</fullName>
    </submittedName>
</protein>
<name>A0A6I8S3F7_XENTR</name>
<accession>A0A6I8S3F7</accession>
<dbReference type="AlphaFoldDB" id="A0A6I8S3F7"/>
<evidence type="ECO:0000313" key="1">
    <source>
        <dbReference type="Ensembl" id="ENSXETP00000087279"/>
    </source>
</evidence>
<reference evidence="1" key="2">
    <citation type="submission" date="2020-05" db="UniProtKB">
        <authorList>
            <consortium name="Ensembl"/>
        </authorList>
    </citation>
    <scope>IDENTIFICATION</scope>
</reference>
<dbReference type="Ensembl" id="ENSXETT00000085445">
    <property type="protein sequence ID" value="ENSXETP00000087279"/>
    <property type="gene ID" value="ENSXETG00000035538"/>
</dbReference>
<dbReference type="InParanoid" id="A0A6I8S3F7"/>
<organism evidence="1">
    <name type="scientific">Xenopus tropicalis</name>
    <name type="common">Western clawed frog</name>
    <name type="synonym">Silurana tropicalis</name>
    <dbReference type="NCBI Taxonomy" id="8364"/>
    <lineage>
        <taxon>Eukaryota</taxon>
        <taxon>Metazoa</taxon>
        <taxon>Chordata</taxon>
        <taxon>Craniata</taxon>
        <taxon>Vertebrata</taxon>
        <taxon>Euteleostomi</taxon>
        <taxon>Amphibia</taxon>
        <taxon>Batrachia</taxon>
        <taxon>Anura</taxon>
        <taxon>Pipoidea</taxon>
        <taxon>Pipidae</taxon>
        <taxon>Xenopodinae</taxon>
        <taxon>Xenopus</taxon>
        <taxon>Silurana</taxon>
    </lineage>
</organism>
<proteinExistence type="predicted"/>
<dbReference type="Bgee" id="ENSXETG00000035538">
    <property type="expression patterns" value="Expressed in neurula embryo and 2 other cell types or tissues"/>
</dbReference>